<dbReference type="EMBL" id="CP014246">
    <property type="protein sequence ID" value="AMD21879.1"/>
    <property type="molecule type" value="Genomic_DNA"/>
</dbReference>
<evidence type="ECO:0000256" key="7">
    <source>
        <dbReference type="ARBA" id="ARBA00022884"/>
    </source>
</evidence>
<evidence type="ECO:0000259" key="9">
    <source>
        <dbReference type="Pfam" id="PF01138"/>
    </source>
</evidence>
<dbReference type="STRING" id="45286.A0A0X8HUX3"/>
<dbReference type="InterPro" id="IPR001247">
    <property type="entry name" value="ExoRNase_PH_dom1"/>
</dbReference>
<evidence type="ECO:0000313" key="10">
    <source>
        <dbReference type="EMBL" id="AMD21879.1"/>
    </source>
</evidence>
<organism evidence="10 11">
    <name type="scientific">Eremothecium sinecaudum</name>
    <dbReference type="NCBI Taxonomy" id="45286"/>
    <lineage>
        <taxon>Eukaryota</taxon>
        <taxon>Fungi</taxon>
        <taxon>Dikarya</taxon>
        <taxon>Ascomycota</taxon>
        <taxon>Saccharomycotina</taxon>
        <taxon>Saccharomycetes</taxon>
        <taxon>Saccharomycetales</taxon>
        <taxon>Saccharomycetaceae</taxon>
        <taxon>Eremothecium</taxon>
    </lineage>
</organism>
<evidence type="ECO:0000256" key="8">
    <source>
        <dbReference type="ARBA" id="ARBA00023242"/>
    </source>
</evidence>
<keyword evidence="7" id="KW-0694">RNA-binding</keyword>
<keyword evidence="6" id="KW-0271">Exosome</keyword>
<dbReference type="GO" id="GO:0034475">
    <property type="term" value="P:U4 snRNA 3'-end processing"/>
    <property type="evidence" value="ECO:0007669"/>
    <property type="project" value="TreeGrafter"/>
</dbReference>
<dbReference type="GO" id="GO:0000467">
    <property type="term" value="P:exonucleolytic trimming to generate mature 3'-end of 5.8S rRNA from tricistronic rRNA transcript (SSU-rRNA, 5.8S rRNA, LSU-rRNA)"/>
    <property type="evidence" value="ECO:0007669"/>
    <property type="project" value="UniProtKB-ARBA"/>
</dbReference>
<protein>
    <submittedName>
        <fullName evidence="10">HFR024Wp</fullName>
    </submittedName>
</protein>
<evidence type="ECO:0000313" key="11">
    <source>
        <dbReference type="Proteomes" id="UP000243052"/>
    </source>
</evidence>
<dbReference type="Gene3D" id="3.30.230.70">
    <property type="entry name" value="GHMP Kinase, N-terminal domain"/>
    <property type="match status" value="1"/>
</dbReference>
<dbReference type="AlphaFoldDB" id="A0A0X8HUX3"/>
<dbReference type="Pfam" id="PF01138">
    <property type="entry name" value="RNase_PH"/>
    <property type="match status" value="1"/>
</dbReference>
<evidence type="ECO:0000256" key="3">
    <source>
        <dbReference type="ARBA" id="ARBA00006678"/>
    </source>
</evidence>
<comment type="subcellular location">
    <subcellularLocation>
        <location evidence="2">Cytoplasm</location>
    </subcellularLocation>
    <subcellularLocation>
        <location evidence="1">Nucleus</location>
    </subcellularLocation>
</comment>
<dbReference type="RefSeq" id="XP_017988875.1">
    <property type="nucleotide sequence ID" value="XM_018133386.1"/>
</dbReference>
<dbReference type="OrthoDB" id="2504340at2759"/>
<feature type="domain" description="Exoribonuclease phosphorolytic" evidence="9">
    <location>
        <begin position="39"/>
        <end position="172"/>
    </location>
</feature>
<dbReference type="Proteomes" id="UP000243052">
    <property type="component" value="Chromosome vi"/>
</dbReference>
<accession>A0A0X8HUX3</accession>
<dbReference type="GO" id="GO:0005730">
    <property type="term" value="C:nucleolus"/>
    <property type="evidence" value="ECO:0007669"/>
    <property type="project" value="UniProtKB-SubCell"/>
</dbReference>
<gene>
    <name evidence="10" type="ORF">AW171_hschr63866</name>
</gene>
<dbReference type="InterPro" id="IPR050080">
    <property type="entry name" value="RNase_PH"/>
</dbReference>
<keyword evidence="11" id="KW-1185">Reference proteome</keyword>
<dbReference type="GO" id="GO:0000177">
    <property type="term" value="C:cytoplasmic exosome (RNase complex)"/>
    <property type="evidence" value="ECO:0007669"/>
    <property type="project" value="TreeGrafter"/>
</dbReference>
<proteinExistence type="inferred from homology"/>
<keyword evidence="4" id="KW-0963">Cytoplasm</keyword>
<dbReference type="InterPro" id="IPR020568">
    <property type="entry name" value="Ribosomal_Su5_D2-typ_SF"/>
</dbReference>
<dbReference type="GO" id="GO:0000176">
    <property type="term" value="C:nuclear exosome (RNase complex)"/>
    <property type="evidence" value="ECO:0007669"/>
    <property type="project" value="UniProtKB-ARBA"/>
</dbReference>
<evidence type="ECO:0000256" key="4">
    <source>
        <dbReference type="ARBA" id="ARBA00022490"/>
    </source>
</evidence>
<keyword evidence="5" id="KW-0698">rRNA processing</keyword>
<dbReference type="GO" id="GO:0071028">
    <property type="term" value="P:nuclear mRNA surveillance"/>
    <property type="evidence" value="ECO:0007669"/>
    <property type="project" value="TreeGrafter"/>
</dbReference>
<sequence>MNVQDRKRILGPNNAKAIKFDLEPTQANATPSQDIEHQERSVFIQDGLVINANGSSYLEYKDTSHHALLITSVYGPRPIRGSFTSKAALTVQFKQVTYEKWNTGEITEFCNFLKNVFNSVIRLDKYLKSGIDISLNLIQYSATNDERDLNLASILPYCINGITVALVNAGIEIADLASAGKHEDTIVAFIKNGEEIVGFWHDSQNCEIPELIDACREDYFKQRDSIVAYLMSKTKDK</sequence>
<dbReference type="GeneID" id="28725196"/>
<dbReference type="GO" id="GO:0071051">
    <property type="term" value="P:poly(A)-dependent snoRNA 3'-end processing"/>
    <property type="evidence" value="ECO:0007669"/>
    <property type="project" value="TreeGrafter"/>
</dbReference>
<dbReference type="GO" id="GO:0071038">
    <property type="term" value="P:TRAMP-dependent tRNA surveillance pathway"/>
    <property type="evidence" value="ECO:0007669"/>
    <property type="project" value="UniProtKB-ARBA"/>
</dbReference>
<reference evidence="10 11" key="1">
    <citation type="submission" date="2016-01" db="EMBL/GenBank/DDBJ databases">
        <title>Genome sequence of the yeast Holleya sinecauda.</title>
        <authorList>
            <person name="Dietrich F.S."/>
        </authorList>
    </citation>
    <scope>NUCLEOTIDE SEQUENCE [LARGE SCALE GENOMIC DNA]</scope>
    <source>
        <strain evidence="10 11">ATCC 58844</strain>
    </source>
</reference>
<evidence type="ECO:0000256" key="1">
    <source>
        <dbReference type="ARBA" id="ARBA00004123"/>
    </source>
</evidence>
<dbReference type="GO" id="GO:0003723">
    <property type="term" value="F:RNA binding"/>
    <property type="evidence" value="ECO:0007669"/>
    <property type="project" value="UniProtKB-KW"/>
</dbReference>
<evidence type="ECO:0000256" key="5">
    <source>
        <dbReference type="ARBA" id="ARBA00022552"/>
    </source>
</evidence>
<dbReference type="InterPro" id="IPR027408">
    <property type="entry name" value="PNPase/RNase_PH_dom_sf"/>
</dbReference>
<keyword evidence="8" id="KW-0539">Nucleus</keyword>
<dbReference type="SUPFAM" id="SSF54211">
    <property type="entry name" value="Ribosomal protein S5 domain 2-like"/>
    <property type="match status" value="1"/>
</dbReference>
<dbReference type="GO" id="GO:0016075">
    <property type="term" value="P:rRNA catabolic process"/>
    <property type="evidence" value="ECO:0007669"/>
    <property type="project" value="TreeGrafter"/>
</dbReference>
<evidence type="ECO:0000256" key="2">
    <source>
        <dbReference type="ARBA" id="ARBA00004496"/>
    </source>
</evidence>
<dbReference type="PANTHER" id="PTHR11953">
    <property type="entry name" value="EXOSOME COMPLEX COMPONENT"/>
    <property type="match status" value="1"/>
</dbReference>
<name>A0A0X8HUX3_9SACH</name>
<dbReference type="PANTHER" id="PTHR11953:SF2">
    <property type="entry name" value="EXOSOME COMPLEX COMPONENT MTR3"/>
    <property type="match status" value="1"/>
</dbReference>
<evidence type="ECO:0000256" key="6">
    <source>
        <dbReference type="ARBA" id="ARBA00022835"/>
    </source>
</evidence>
<comment type="similarity">
    <text evidence="3">Belongs to the RNase PH family.</text>
</comment>